<evidence type="ECO:0000313" key="2">
    <source>
        <dbReference type="Proteomes" id="UP001165082"/>
    </source>
</evidence>
<dbReference type="EMBL" id="BRXZ01000494">
    <property type="protein sequence ID" value="GMI12726.1"/>
    <property type="molecule type" value="Genomic_DNA"/>
</dbReference>
<accession>A0A9W7KVF3</accession>
<feature type="non-terminal residue" evidence="1">
    <location>
        <position position="37"/>
    </location>
</feature>
<comment type="caution">
    <text evidence="1">The sequence shown here is derived from an EMBL/GenBank/DDBJ whole genome shotgun (WGS) entry which is preliminary data.</text>
</comment>
<evidence type="ECO:0000313" key="1">
    <source>
        <dbReference type="EMBL" id="GMI12726.1"/>
    </source>
</evidence>
<dbReference type="Proteomes" id="UP001165082">
    <property type="component" value="Unassembled WGS sequence"/>
</dbReference>
<reference evidence="1" key="1">
    <citation type="submission" date="2022-07" db="EMBL/GenBank/DDBJ databases">
        <title>Genome analysis of Parmales, a sister group of diatoms, reveals the evolutionary specialization of diatoms from phago-mixotrophs to photoautotrophs.</title>
        <authorList>
            <person name="Ban H."/>
            <person name="Sato S."/>
            <person name="Yoshikawa S."/>
            <person name="Kazumasa Y."/>
            <person name="Nakamura Y."/>
            <person name="Ichinomiya M."/>
            <person name="Saitoh K."/>
            <person name="Sato N."/>
            <person name="Blanc-Mathieu R."/>
            <person name="Endo H."/>
            <person name="Kuwata A."/>
            <person name="Ogata H."/>
        </authorList>
    </citation>
    <scope>NUCLEOTIDE SEQUENCE</scope>
</reference>
<dbReference type="AlphaFoldDB" id="A0A9W7KVF3"/>
<proteinExistence type="predicted"/>
<keyword evidence="2" id="KW-1185">Reference proteome</keyword>
<organism evidence="1 2">
    <name type="scientific">Triparma retinervis</name>
    <dbReference type="NCBI Taxonomy" id="2557542"/>
    <lineage>
        <taxon>Eukaryota</taxon>
        <taxon>Sar</taxon>
        <taxon>Stramenopiles</taxon>
        <taxon>Ochrophyta</taxon>
        <taxon>Bolidophyceae</taxon>
        <taxon>Parmales</taxon>
        <taxon>Triparmaceae</taxon>
        <taxon>Triparma</taxon>
    </lineage>
</organism>
<sequence length="37" mass="4058">MFRTSGFEDGTGSQEKALQALDKELKKRDAAEMLAAL</sequence>
<protein>
    <submittedName>
        <fullName evidence="1">Uncharacterized protein</fullName>
    </submittedName>
</protein>
<gene>
    <name evidence="1" type="ORF">TrRE_jg10948</name>
</gene>
<name>A0A9W7KVF3_9STRA</name>